<dbReference type="SUPFAM" id="SSF56601">
    <property type="entry name" value="beta-lactamase/transpeptidase-like"/>
    <property type="match status" value="1"/>
</dbReference>
<name>A0ABP6UG88_9ACTN</name>
<evidence type="ECO:0000313" key="4">
    <source>
        <dbReference type="Proteomes" id="UP001501455"/>
    </source>
</evidence>
<proteinExistence type="predicted"/>
<evidence type="ECO:0000313" key="3">
    <source>
        <dbReference type="EMBL" id="GAA3505504.1"/>
    </source>
</evidence>
<keyword evidence="4" id="KW-1185">Reference proteome</keyword>
<feature type="signal peptide" evidence="2">
    <location>
        <begin position="1"/>
        <end position="44"/>
    </location>
</feature>
<dbReference type="InterPro" id="IPR012338">
    <property type="entry name" value="Beta-lactam/transpept-like"/>
</dbReference>
<feature type="chain" id="PRO_5046691567" description="Lipoprotein" evidence="2">
    <location>
        <begin position="45"/>
        <end position="407"/>
    </location>
</feature>
<keyword evidence="2" id="KW-0732">Signal</keyword>
<sequence length="407" mass="43156">MLPASRHSPTLSRRTPLRTLAAAAVLLTLAFVCAALPHSGAAAAGPREADDTQSAVPRSPQVPAGVTAGVAVFDRQTGTFTEQLNAAATFRSASVVKLLLALDFLWDRSPGGIPDADRARLDSMLRSSQDSAANHYWSTYGGPAIVDRMITRVGLVDTAPPPAGYEGSWGYTAISARDTVKIYRHILQTAPADVRDFIMQRLRQSTRCASDSFDQHFGIAAAFSQPWAVKQGWSRFSAQGTCGPGSSTPARTRAGTVSAAGAAGVDLSRPALHTTGTVGAGDRSIVAVLTLHPDGTSYGKAYTDLGRLTRSLNVPGGTAPTGKWYGTWGSDVAVRKEPALGDNLLTRLPAGVEVLVGCQKKGQVVSVPPYTNDWWAYLPQYGGYVTNIYISHPDNQLPDVPLCTEQH</sequence>
<comment type="caution">
    <text evidence="3">The sequence shown here is derived from an EMBL/GenBank/DDBJ whole genome shotgun (WGS) entry which is preliminary data.</text>
</comment>
<evidence type="ECO:0000256" key="1">
    <source>
        <dbReference type="SAM" id="MobiDB-lite"/>
    </source>
</evidence>
<evidence type="ECO:0000256" key="2">
    <source>
        <dbReference type="SAM" id="SignalP"/>
    </source>
</evidence>
<accession>A0ABP6UG88</accession>
<evidence type="ECO:0008006" key="5">
    <source>
        <dbReference type="Google" id="ProtNLM"/>
    </source>
</evidence>
<organism evidence="3 4">
    <name type="scientific">Streptomyces prasinosporus</name>
    <dbReference type="NCBI Taxonomy" id="68256"/>
    <lineage>
        <taxon>Bacteria</taxon>
        <taxon>Bacillati</taxon>
        <taxon>Actinomycetota</taxon>
        <taxon>Actinomycetes</taxon>
        <taxon>Kitasatosporales</taxon>
        <taxon>Streptomycetaceae</taxon>
        <taxon>Streptomyces</taxon>
        <taxon>Streptomyces albogriseolus group</taxon>
    </lineage>
</organism>
<dbReference type="InterPro" id="IPR006311">
    <property type="entry name" value="TAT_signal"/>
</dbReference>
<dbReference type="Gene3D" id="3.40.710.10">
    <property type="entry name" value="DD-peptidase/beta-lactamase superfamily"/>
    <property type="match status" value="1"/>
</dbReference>
<protein>
    <recommendedName>
        <fullName evidence="5">Lipoprotein</fullName>
    </recommendedName>
</protein>
<dbReference type="PROSITE" id="PS51318">
    <property type="entry name" value="TAT"/>
    <property type="match status" value="1"/>
</dbReference>
<reference evidence="4" key="1">
    <citation type="journal article" date="2019" name="Int. J. Syst. Evol. Microbiol.">
        <title>The Global Catalogue of Microorganisms (GCM) 10K type strain sequencing project: providing services to taxonomists for standard genome sequencing and annotation.</title>
        <authorList>
            <consortium name="The Broad Institute Genomics Platform"/>
            <consortium name="The Broad Institute Genome Sequencing Center for Infectious Disease"/>
            <person name="Wu L."/>
            <person name="Ma J."/>
        </authorList>
    </citation>
    <scope>NUCLEOTIDE SEQUENCE [LARGE SCALE GENOMIC DNA]</scope>
    <source>
        <strain evidence="4">JCM 4816</strain>
    </source>
</reference>
<gene>
    <name evidence="3" type="ORF">GCM10019016_126170</name>
</gene>
<dbReference type="RefSeq" id="WP_193457085.1">
    <property type="nucleotide sequence ID" value="NZ_BAAAXF010000082.1"/>
</dbReference>
<dbReference type="EMBL" id="BAAAXF010000082">
    <property type="protein sequence ID" value="GAA3505504.1"/>
    <property type="molecule type" value="Genomic_DNA"/>
</dbReference>
<feature type="region of interest" description="Disordered" evidence="1">
    <location>
        <begin position="42"/>
        <end position="62"/>
    </location>
</feature>
<dbReference type="Proteomes" id="UP001501455">
    <property type="component" value="Unassembled WGS sequence"/>
</dbReference>